<name>A0A9P6PG44_9FUNG</name>
<protein>
    <submittedName>
        <fullName evidence="1">Uncharacterized protein</fullName>
    </submittedName>
</protein>
<dbReference type="EMBL" id="JAAAJA010001460">
    <property type="protein sequence ID" value="KAG0247324.1"/>
    <property type="molecule type" value="Genomic_DNA"/>
</dbReference>
<feature type="non-terminal residue" evidence="1">
    <location>
        <position position="1"/>
    </location>
</feature>
<evidence type="ECO:0000313" key="1">
    <source>
        <dbReference type="EMBL" id="KAG0247324.1"/>
    </source>
</evidence>
<proteinExistence type="predicted"/>
<evidence type="ECO:0000313" key="2">
    <source>
        <dbReference type="Proteomes" id="UP000726737"/>
    </source>
</evidence>
<keyword evidence="2" id="KW-1185">Reference proteome</keyword>
<reference evidence="1" key="1">
    <citation type="journal article" date="2020" name="Fungal Divers.">
        <title>Resolving the Mortierellaceae phylogeny through synthesis of multi-gene phylogenetics and phylogenomics.</title>
        <authorList>
            <person name="Vandepol N."/>
            <person name="Liber J."/>
            <person name="Desiro A."/>
            <person name="Na H."/>
            <person name="Kennedy M."/>
            <person name="Barry K."/>
            <person name="Grigoriev I.V."/>
            <person name="Miller A.N."/>
            <person name="O'Donnell K."/>
            <person name="Stajich J.E."/>
            <person name="Bonito G."/>
        </authorList>
    </citation>
    <scope>NUCLEOTIDE SEQUENCE</scope>
    <source>
        <strain evidence="1">KOD948</strain>
    </source>
</reference>
<dbReference type="AlphaFoldDB" id="A0A9P6PG44"/>
<organism evidence="1 2">
    <name type="scientific">Mortierella polycephala</name>
    <dbReference type="NCBI Taxonomy" id="41804"/>
    <lineage>
        <taxon>Eukaryota</taxon>
        <taxon>Fungi</taxon>
        <taxon>Fungi incertae sedis</taxon>
        <taxon>Mucoromycota</taxon>
        <taxon>Mortierellomycotina</taxon>
        <taxon>Mortierellomycetes</taxon>
        <taxon>Mortierellales</taxon>
        <taxon>Mortierellaceae</taxon>
        <taxon>Mortierella</taxon>
    </lineage>
</organism>
<comment type="caution">
    <text evidence="1">The sequence shown here is derived from an EMBL/GenBank/DDBJ whole genome shotgun (WGS) entry which is preliminary data.</text>
</comment>
<sequence length="152" mass="16565">RLEAGAKSLRISSSHNPAKQLIFPADSSSKYHCPICSKMYVRRSVKNHVADCHYNLFQEQAGISCTEATEPHNPHEVGVQSQLDGPSLLPLMTHLFSGFTQWLQFNPAGQHELTDATGVLVPADARLTHKIPDREELLTIGKGGQAGLAIIA</sequence>
<gene>
    <name evidence="1" type="ORF">BG011_001679</name>
</gene>
<feature type="non-terminal residue" evidence="1">
    <location>
        <position position="152"/>
    </location>
</feature>
<accession>A0A9P6PG44</accession>
<dbReference type="Proteomes" id="UP000726737">
    <property type="component" value="Unassembled WGS sequence"/>
</dbReference>